<name>A0ABT0R056_9MICO</name>
<dbReference type="EMBL" id="JAKNCJ010000002">
    <property type="protein sequence ID" value="MCL6423298.1"/>
    <property type="molecule type" value="Genomic_DNA"/>
</dbReference>
<evidence type="ECO:0008006" key="3">
    <source>
        <dbReference type="Google" id="ProtNLM"/>
    </source>
</evidence>
<comment type="caution">
    <text evidence="1">The sequence shown here is derived from an EMBL/GenBank/DDBJ whole genome shotgun (WGS) entry which is preliminary data.</text>
</comment>
<accession>A0ABT0R056</accession>
<proteinExistence type="predicted"/>
<organism evidence="1 2">
    <name type="scientific">Brachybacterium equifaecis</name>
    <dbReference type="NCBI Taxonomy" id="2910770"/>
    <lineage>
        <taxon>Bacteria</taxon>
        <taxon>Bacillati</taxon>
        <taxon>Actinomycetota</taxon>
        <taxon>Actinomycetes</taxon>
        <taxon>Micrococcales</taxon>
        <taxon>Dermabacteraceae</taxon>
        <taxon>Brachybacterium</taxon>
    </lineage>
</organism>
<sequence length="118" mass="12511">MTTRYLILHLTDSTGTSLPGEEDRRLLERWATDGDAAGRLLDGGPVGPAAQSCAVTVRGGETRIEPSAVPGSSERVVGFDVITAASLDEAAQYMAGHPTAIQGRILVLPIVRLPWETE</sequence>
<protein>
    <recommendedName>
        <fullName evidence="3">YCII-related domain-containing protein</fullName>
    </recommendedName>
</protein>
<keyword evidence="2" id="KW-1185">Reference proteome</keyword>
<reference evidence="1" key="1">
    <citation type="submission" date="2022-02" db="EMBL/GenBank/DDBJ databases">
        <authorList>
            <person name="Lee M."/>
            <person name="Kim S.-J."/>
            <person name="Jung M.-Y."/>
        </authorList>
    </citation>
    <scope>NUCLEOTIDE SEQUENCE</scope>
    <source>
        <strain evidence="1">JHP9</strain>
    </source>
</reference>
<evidence type="ECO:0000313" key="1">
    <source>
        <dbReference type="EMBL" id="MCL6423298.1"/>
    </source>
</evidence>
<dbReference type="Proteomes" id="UP001203761">
    <property type="component" value="Unassembled WGS sequence"/>
</dbReference>
<dbReference type="Gene3D" id="3.30.70.1060">
    <property type="entry name" value="Dimeric alpha+beta barrel"/>
    <property type="match status" value="1"/>
</dbReference>
<gene>
    <name evidence="1" type="ORF">Bequi_07850</name>
</gene>
<dbReference type="SUPFAM" id="SSF54909">
    <property type="entry name" value="Dimeric alpha+beta barrel"/>
    <property type="match status" value="1"/>
</dbReference>
<dbReference type="InterPro" id="IPR011008">
    <property type="entry name" value="Dimeric_a/b-barrel"/>
</dbReference>
<dbReference type="RefSeq" id="WP_249737382.1">
    <property type="nucleotide sequence ID" value="NZ_JAKNCJ010000002.1"/>
</dbReference>
<evidence type="ECO:0000313" key="2">
    <source>
        <dbReference type="Proteomes" id="UP001203761"/>
    </source>
</evidence>